<accession>A0A1S3UBF1</accession>
<evidence type="ECO:0000256" key="1">
    <source>
        <dbReference type="SAM" id="Coils"/>
    </source>
</evidence>
<reference evidence="4" key="1">
    <citation type="journal article" date="2014" name="Nat. Commun.">
        <title>Genome sequence of mungbean and insights into evolution within Vigna species.</title>
        <authorList>
            <person name="Kang Y.J."/>
            <person name="Kim S.K."/>
            <person name="Kim M.Y."/>
            <person name="Lestari P."/>
            <person name="Kim K.H."/>
            <person name="Ha B.K."/>
            <person name="Jun T.H."/>
            <person name="Hwang W.J."/>
            <person name="Lee T."/>
            <person name="Lee J."/>
            <person name="Shim S."/>
            <person name="Yoon M.Y."/>
            <person name="Jang Y.E."/>
            <person name="Han K.S."/>
            <person name="Taeprayoon P."/>
            <person name="Yoon N."/>
            <person name="Somta P."/>
            <person name="Tanya P."/>
            <person name="Kim K.S."/>
            <person name="Gwag J.G."/>
            <person name="Moon J.K."/>
            <person name="Lee Y.H."/>
            <person name="Park B.S."/>
            <person name="Bombarely A."/>
            <person name="Doyle J.J."/>
            <person name="Jackson S.A."/>
            <person name="Schafleitner R."/>
            <person name="Srinives P."/>
            <person name="Varshney R.K."/>
            <person name="Lee S.H."/>
        </authorList>
    </citation>
    <scope>NUCLEOTIDE SEQUENCE [LARGE SCALE GENOMIC DNA]</scope>
    <source>
        <strain evidence="4">cv. VC1973A</strain>
    </source>
</reference>
<dbReference type="Proteomes" id="UP000087766">
    <property type="component" value="Chromosome 6"/>
</dbReference>
<feature type="compositionally biased region" description="Polar residues" evidence="2">
    <location>
        <begin position="94"/>
        <end position="107"/>
    </location>
</feature>
<evidence type="ECO:0000313" key="5">
    <source>
        <dbReference type="RefSeq" id="XP_014503358.1"/>
    </source>
</evidence>
<dbReference type="InterPro" id="IPR005162">
    <property type="entry name" value="Retrotrans_gag_dom"/>
</dbReference>
<dbReference type="OrthoDB" id="1740536at2759"/>
<evidence type="ECO:0000256" key="2">
    <source>
        <dbReference type="SAM" id="MobiDB-lite"/>
    </source>
</evidence>
<dbReference type="PANTHER" id="PTHR33223:SF10">
    <property type="entry name" value="AMINOTRANSFERASE-LIKE PLANT MOBILE DOMAIN-CONTAINING PROTEIN"/>
    <property type="match status" value="1"/>
</dbReference>
<reference evidence="5" key="2">
    <citation type="submission" date="2025-08" db="UniProtKB">
        <authorList>
            <consortium name="RefSeq"/>
        </authorList>
    </citation>
    <scope>IDENTIFICATION</scope>
    <source>
        <tissue evidence="5">Leaf</tissue>
    </source>
</reference>
<feature type="region of interest" description="Disordered" evidence="2">
    <location>
        <begin position="259"/>
        <end position="284"/>
    </location>
</feature>
<dbReference type="GeneID" id="106763706"/>
<keyword evidence="1" id="KW-0175">Coiled coil</keyword>
<feature type="region of interest" description="Disordered" evidence="2">
    <location>
        <begin position="368"/>
        <end position="419"/>
    </location>
</feature>
<protein>
    <submittedName>
        <fullName evidence="5">Uncharacterized protein LOC106763706</fullName>
    </submittedName>
</protein>
<sequence>MVTTRSMDEQQNTRDLIRQMQEQIQAQARTIQAQAQAHQEMQQKHAKEIAALRAEQVHTERSASNRENENDGSRNRQQSHHINPNDGRRGPSTVRPTSLHPFTTTIMQAPMPEKSPSVLEKYDGSTDPDNHLRIFTSAMVFYTDSDPVICRAFSLSLKDDALEWYNTLPPNTVDCFATVETLFRRQYASNRKQETTAAELVNTRQEKGETLKAFMKRYNETARRVKEARPPKTMEELQERVAEFIRMEDMRISQRRQQHEFEAGGKRKDNKQTFNNHDKSKDFSHSDFVRTPRFNHYTTFNAPRAKVLEEALNDELLTIQEKCSPKNADEQKSCRFHLNHGHTIEECGALKDEIERLIRAGHLQKFVKGERAQRRSPPRGRSLRRSPGRSYQGEEHGRKYNRSRSQDRERERSVRGRID</sequence>
<dbReference type="RefSeq" id="XP_014503358.1">
    <property type="nucleotide sequence ID" value="XM_014647872.1"/>
</dbReference>
<dbReference type="AlphaFoldDB" id="A0A1S3UBF1"/>
<dbReference type="KEGG" id="vra:106763706"/>
<feature type="compositionally biased region" description="Basic and acidic residues" evidence="2">
    <location>
        <begin position="56"/>
        <end position="74"/>
    </location>
</feature>
<name>A0A1S3UBF1_VIGRR</name>
<dbReference type="PANTHER" id="PTHR33223">
    <property type="entry name" value="CCHC-TYPE DOMAIN-CONTAINING PROTEIN"/>
    <property type="match status" value="1"/>
</dbReference>
<dbReference type="Pfam" id="PF03732">
    <property type="entry name" value="Retrotrans_gag"/>
    <property type="match status" value="1"/>
</dbReference>
<feature type="compositionally biased region" description="Basic residues" evidence="2">
    <location>
        <begin position="374"/>
        <end position="387"/>
    </location>
</feature>
<feature type="region of interest" description="Disordered" evidence="2">
    <location>
        <begin position="56"/>
        <end position="124"/>
    </location>
</feature>
<proteinExistence type="predicted"/>
<feature type="domain" description="Retrotransposon gag" evidence="3">
    <location>
        <begin position="152"/>
        <end position="230"/>
    </location>
</feature>
<organism evidence="4 5">
    <name type="scientific">Vigna radiata var. radiata</name>
    <name type="common">Mung bean</name>
    <name type="synonym">Phaseolus aureus</name>
    <dbReference type="NCBI Taxonomy" id="3916"/>
    <lineage>
        <taxon>Eukaryota</taxon>
        <taxon>Viridiplantae</taxon>
        <taxon>Streptophyta</taxon>
        <taxon>Embryophyta</taxon>
        <taxon>Tracheophyta</taxon>
        <taxon>Spermatophyta</taxon>
        <taxon>Magnoliopsida</taxon>
        <taxon>eudicotyledons</taxon>
        <taxon>Gunneridae</taxon>
        <taxon>Pentapetalae</taxon>
        <taxon>rosids</taxon>
        <taxon>fabids</taxon>
        <taxon>Fabales</taxon>
        <taxon>Fabaceae</taxon>
        <taxon>Papilionoideae</taxon>
        <taxon>50 kb inversion clade</taxon>
        <taxon>NPAAA clade</taxon>
        <taxon>indigoferoid/millettioid clade</taxon>
        <taxon>Phaseoleae</taxon>
        <taxon>Vigna</taxon>
    </lineage>
</organism>
<keyword evidence="4" id="KW-1185">Reference proteome</keyword>
<evidence type="ECO:0000259" key="3">
    <source>
        <dbReference type="Pfam" id="PF03732"/>
    </source>
</evidence>
<feature type="compositionally biased region" description="Basic and acidic residues" evidence="2">
    <location>
        <begin position="392"/>
        <end position="419"/>
    </location>
</feature>
<gene>
    <name evidence="5" type="primary">LOC106763706</name>
</gene>
<feature type="coiled-coil region" evidence="1">
    <location>
        <begin position="17"/>
        <end position="55"/>
    </location>
</feature>
<evidence type="ECO:0000313" key="4">
    <source>
        <dbReference type="Proteomes" id="UP000087766"/>
    </source>
</evidence>